<comment type="caution">
    <text evidence="2">The sequence shown here is derived from an EMBL/GenBank/DDBJ whole genome shotgun (WGS) entry which is preliminary data.</text>
</comment>
<sequence>MKSALAFLLGLLMLTSSLIPQNDLAELGKLPQLLQHYRFHHSEAGGRLSLRQFLALHYGAGTAHYQHPHSARHDQDHHNLPLRCHHDCVLAAFVLPTARLLVLAGQRMSWPAAVYKAAARPLYTFCFSTSLLQPPRA</sequence>
<keyword evidence="3" id="KW-1185">Reference proteome</keyword>
<accession>A0ABR8JFI2</accession>
<evidence type="ECO:0000256" key="1">
    <source>
        <dbReference type="SAM" id="SignalP"/>
    </source>
</evidence>
<keyword evidence="1" id="KW-0732">Signal</keyword>
<name>A0ABR8JFI2_9BACT</name>
<evidence type="ECO:0000313" key="2">
    <source>
        <dbReference type="EMBL" id="MBD2715624.1"/>
    </source>
</evidence>
<dbReference type="Proteomes" id="UP000642468">
    <property type="component" value="Unassembled WGS sequence"/>
</dbReference>
<dbReference type="RefSeq" id="WP_190784608.1">
    <property type="nucleotide sequence ID" value="NZ_JACWZZ010000002.1"/>
</dbReference>
<evidence type="ECO:0000313" key="3">
    <source>
        <dbReference type="Proteomes" id="UP000642468"/>
    </source>
</evidence>
<feature type="chain" id="PRO_5046580598" evidence="1">
    <location>
        <begin position="26"/>
        <end position="137"/>
    </location>
</feature>
<organism evidence="2 3">
    <name type="scientific">Hymenobacter duratus</name>
    <dbReference type="NCBI Taxonomy" id="2771356"/>
    <lineage>
        <taxon>Bacteria</taxon>
        <taxon>Pseudomonadati</taxon>
        <taxon>Bacteroidota</taxon>
        <taxon>Cytophagia</taxon>
        <taxon>Cytophagales</taxon>
        <taxon>Hymenobacteraceae</taxon>
        <taxon>Hymenobacter</taxon>
    </lineage>
</organism>
<reference evidence="2 3" key="1">
    <citation type="submission" date="2020-09" db="EMBL/GenBank/DDBJ databases">
        <authorList>
            <person name="Kim M.K."/>
        </authorList>
    </citation>
    <scope>NUCLEOTIDE SEQUENCE [LARGE SCALE GENOMIC DNA]</scope>
    <source>
        <strain evidence="2 3">BT646</strain>
    </source>
</reference>
<gene>
    <name evidence="2" type="ORF">IC231_11295</name>
</gene>
<feature type="signal peptide" evidence="1">
    <location>
        <begin position="1"/>
        <end position="25"/>
    </location>
</feature>
<dbReference type="EMBL" id="JACWZZ010000002">
    <property type="protein sequence ID" value="MBD2715624.1"/>
    <property type="molecule type" value="Genomic_DNA"/>
</dbReference>
<proteinExistence type="predicted"/>
<protein>
    <submittedName>
        <fullName evidence="2">Uncharacterized protein</fullName>
    </submittedName>
</protein>